<dbReference type="GO" id="GO:0140662">
    <property type="term" value="F:ATP-dependent protein folding chaperone"/>
    <property type="evidence" value="ECO:0007669"/>
    <property type="project" value="InterPro"/>
</dbReference>
<dbReference type="OrthoDB" id="3789372at2759"/>
<dbReference type="InterPro" id="IPR018181">
    <property type="entry name" value="Heat_shock_70_CS"/>
</dbReference>
<feature type="region of interest" description="Disordered" evidence="4">
    <location>
        <begin position="1"/>
        <end position="21"/>
    </location>
</feature>
<dbReference type="OMA" id="LYSGMNP"/>
<protein>
    <submittedName>
        <fullName evidence="5">Uncharacterized protein</fullName>
    </submittedName>
</protein>
<keyword evidence="1 3" id="KW-0547">Nucleotide-binding</keyword>
<dbReference type="AlphaFoldDB" id="A0A8T2S981"/>
<dbReference type="InterPro" id="IPR013126">
    <property type="entry name" value="Hsp_70_fam"/>
</dbReference>
<comment type="similarity">
    <text evidence="3">Belongs to the heat shock protein 70 family.</text>
</comment>
<dbReference type="GO" id="GO:0005524">
    <property type="term" value="F:ATP binding"/>
    <property type="evidence" value="ECO:0007669"/>
    <property type="project" value="UniProtKB-KW"/>
</dbReference>
<sequence>MAEPSAYTVASDGENNPGEEAQSASALAQAAVGIDLGSSFCSVAVWRDSGVEVIANPRGMTRMQSYVLFKGDIPSSGVSASIMDAELNSGSAIYLAKCLLGRVDTDPVVELYKSSPFLIQTLGIGARPFIGALVDGVWRSTTPEEVLAIVLVQLRAMAEAQLGYAVRTAVLTMPSSFSRFQQTRLERACAMAGLNVLRLMPEPTAVALLYAQEQQQSFNDNMGSGIEKNVLIFNAGAAFCDVAIAATAGGVSQIRALAGDSVGGYAMVQNLVNYVLKEYEPTLDEQILSRISVQLRPVAEGIMHALSTSANAVLECEIDGRKMSKNITRDEFEHVNADILKRYESLVLQCLQKAQMNVDNLDDVILVGGCSNIPAVRSLVLKACGGKQAYKGIDPLLAAVKGAAMEGAIASGITDPSGKLDLLTIQAMPHSLGFRISGDEFLPVLQKNGAIPARRDVLVTTSHDNQSEALIVVYEGESKKASENHLLGFFKVTGIPHAKKGIPLINICMDVDASDVLRVVVGVCMPDIEKPVVPLMEVRMPTIDDGHGWCAEAIQSKYGSLLDLNFLPPPKHSGTSA</sequence>
<dbReference type="InterPro" id="IPR043129">
    <property type="entry name" value="ATPase_NBD"/>
</dbReference>
<evidence type="ECO:0000256" key="2">
    <source>
        <dbReference type="ARBA" id="ARBA00022840"/>
    </source>
</evidence>
<dbReference type="PRINTS" id="PR00301">
    <property type="entry name" value="HEATSHOCK70"/>
</dbReference>
<evidence type="ECO:0000256" key="3">
    <source>
        <dbReference type="RuleBase" id="RU003322"/>
    </source>
</evidence>
<accession>A0A8T2S981</accession>
<evidence type="ECO:0000313" key="5">
    <source>
        <dbReference type="EMBL" id="KAH7315108.1"/>
    </source>
</evidence>
<dbReference type="SUPFAM" id="SSF100920">
    <property type="entry name" value="Heat shock protein 70kD (HSP70), peptide-binding domain"/>
    <property type="match status" value="1"/>
</dbReference>
<dbReference type="Gene3D" id="3.30.420.40">
    <property type="match status" value="2"/>
</dbReference>
<gene>
    <name evidence="5" type="ORF">KP509_21G034800</name>
</gene>
<dbReference type="PROSITE" id="PS01036">
    <property type="entry name" value="HSP70_3"/>
    <property type="match status" value="1"/>
</dbReference>
<comment type="caution">
    <text evidence="5">The sequence shown here is derived from an EMBL/GenBank/DDBJ whole genome shotgun (WGS) entry which is preliminary data.</text>
</comment>
<reference evidence="5" key="1">
    <citation type="submission" date="2021-08" db="EMBL/GenBank/DDBJ databases">
        <title>WGS assembly of Ceratopteris richardii.</title>
        <authorList>
            <person name="Marchant D.B."/>
            <person name="Chen G."/>
            <person name="Jenkins J."/>
            <person name="Shu S."/>
            <person name="Leebens-Mack J."/>
            <person name="Grimwood J."/>
            <person name="Schmutz J."/>
            <person name="Soltis P."/>
            <person name="Soltis D."/>
            <person name="Chen Z.-H."/>
        </authorList>
    </citation>
    <scope>NUCLEOTIDE SEQUENCE</scope>
    <source>
        <strain evidence="5">Whitten #5841</strain>
        <tissue evidence="5">Leaf</tissue>
    </source>
</reference>
<dbReference type="Gene3D" id="3.90.640.10">
    <property type="entry name" value="Actin, Chain A, domain 4"/>
    <property type="match status" value="1"/>
</dbReference>
<dbReference type="Proteomes" id="UP000825935">
    <property type="component" value="Chromosome 21"/>
</dbReference>
<keyword evidence="6" id="KW-1185">Reference proteome</keyword>
<evidence type="ECO:0000256" key="4">
    <source>
        <dbReference type="SAM" id="MobiDB-lite"/>
    </source>
</evidence>
<dbReference type="FunFam" id="2.60.34.10:FF:000019">
    <property type="entry name" value="Heat shock 70 kDa protein 8"/>
    <property type="match status" value="1"/>
</dbReference>
<dbReference type="Gene3D" id="2.60.34.10">
    <property type="entry name" value="Substrate Binding Domain Of DNAk, Chain A, domain 1"/>
    <property type="match status" value="1"/>
</dbReference>
<dbReference type="SUPFAM" id="SSF53067">
    <property type="entry name" value="Actin-like ATPase domain"/>
    <property type="match status" value="2"/>
</dbReference>
<evidence type="ECO:0000313" key="6">
    <source>
        <dbReference type="Proteomes" id="UP000825935"/>
    </source>
</evidence>
<dbReference type="Gene3D" id="3.30.30.30">
    <property type="match status" value="1"/>
</dbReference>
<evidence type="ECO:0000256" key="1">
    <source>
        <dbReference type="ARBA" id="ARBA00022741"/>
    </source>
</evidence>
<organism evidence="5 6">
    <name type="scientific">Ceratopteris richardii</name>
    <name type="common">Triangle waterfern</name>
    <dbReference type="NCBI Taxonomy" id="49495"/>
    <lineage>
        <taxon>Eukaryota</taxon>
        <taxon>Viridiplantae</taxon>
        <taxon>Streptophyta</taxon>
        <taxon>Embryophyta</taxon>
        <taxon>Tracheophyta</taxon>
        <taxon>Polypodiopsida</taxon>
        <taxon>Polypodiidae</taxon>
        <taxon>Polypodiales</taxon>
        <taxon>Pteridineae</taxon>
        <taxon>Pteridaceae</taxon>
        <taxon>Parkerioideae</taxon>
        <taxon>Ceratopteris</taxon>
    </lineage>
</organism>
<dbReference type="EMBL" id="CM035426">
    <property type="protein sequence ID" value="KAH7315108.1"/>
    <property type="molecule type" value="Genomic_DNA"/>
</dbReference>
<name>A0A8T2S981_CERRI</name>
<proteinExistence type="inferred from homology"/>
<dbReference type="PANTHER" id="PTHR19375">
    <property type="entry name" value="HEAT SHOCK PROTEIN 70KDA"/>
    <property type="match status" value="1"/>
</dbReference>
<dbReference type="Pfam" id="PF00012">
    <property type="entry name" value="HSP70"/>
    <property type="match status" value="1"/>
</dbReference>
<dbReference type="InterPro" id="IPR029047">
    <property type="entry name" value="HSP70_peptide-bd_sf"/>
</dbReference>
<keyword evidence="2 3" id="KW-0067">ATP-binding</keyword>